<accession>A0A504ZCK0</accession>
<organism evidence="2 3">
    <name type="scientific">Fasciola gigantica</name>
    <name type="common">Giant liver fluke</name>
    <dbReference type="NCBI Taxonomy" id="46835"/>
    <lineage>
        <taxon>Eukaryota</taxon>
        <taxon>Metazoa</taxon>
        <taxon>Spiralia</taxon>
        <taxon>Lophotrochozoa</taxon>
        <taxon>Platyhelminthes</taxon>
        <taxon>Trematoda</taxon>
        <taxon>Digenea</taxon>
        <taxon>Plagiorchiida</taxon>
        <taxon>Echinostomata</taxon>
        <taxon>Echinostomatoidea</taxon>
        <taxon>Fasciolidae</taxon>
        <taxon>Fasciola</taxon>
    </lineage>
</organism>
<protein>
    <submittedName>
        <fullName evidence="2">Uncharacterized protein</fullName>
    </submittedName>
</protein>
<reference evidence="2 3" key="1">
    <citation type="submission" date="2019-04" db="EMBL/GenBank/DDBJ databases">
        <title>Annotation for the trematode Fasciola gigantica.</title>
        <authorList>
            <person name="Choi Y.-J."/>
        </authorList>
    </citation>
    <scope>NUCLEOTIDE SEQUENCE [LARGE SCALE GENOMIC DNA]</scope>
    <source>
        <strain evidence="2">Uganda_cow_1</strain>
    </source>
</reference>
<evidence type="ECO:0000313" key="2">
    <source>
        <dbReference type="EMBL" id="TPP67628.1"/>
    </source>
</evidence>
<sequence>MKDVTMNMRTNQMDSWSKGAICFSILLDLSITFYNTVTFRKDQRSSLNMMLPYKNSRSCYSLEDNELLTNMYSTTIVVCVLLATVCIVRAELLLPCSNGNAPIENEIDNGE</sequence>
<evidence type="ECO:0000256" key="1">
    <source>
        <dbReference type="SAM" id="Phobius"/>
    </source>
</evidence>
<dbReference type="Proteomes" id="UP000316759">
    <property type="component" value="Unassembled WGS sequence"/>
</dbReference>
<keyword evidence="1" id="KW-0472">Membrane</keyword>
<dbReference type="AlphaFoldDB" id="A0A504ZCK0"/>
<keyword evidence="1" id="KW-0812">Transmembrane</keyword>
<keyword evidence="1" id="KW-1133">Transmembrane helix</keyword>
<feature type="transmembrane region" description="Helical" evidence="1">
    <location>
        <begin position="71"/>
        <end position="90"/>
    </location>
</feature>
<gene>
    <name evidence="2" type="ORF">FGIG_09086</name>
</gene>
<name>A0A504ZCK0_FASGI</name>
<comment type="caution">
    <text evidence="2">The sequence shown here is derived from an EMBL/GenBank/DDBJ whole genome shotgun (WGS) entry which is preliminary data.</text>
</comment>
<dbReference type="EMBL" id="SUNJ01000474">
    <property type="protein sequence ID" value="TPP67628.1"/>
    <property type="molecule type" value="Genomic_DNA"/>
</dbReference>
<evidence type="ECO:0000313" key="3">
    <source>
        <dbReference type="Proteomes" id="UP000316759"/>
    </source>
</evidence>
<feature type="transmembrane region" description="Helical" evidence="1">
    <location>
        <begin position="20"/>
        <end position="37"/>
    </location>
</feature>
<proteinExistence type="predicted"/>
<keyword evidence="3" id="KW-1185">Reference proteome</keyword>